<dbReference type="GO" id="GO:0005739">
    <property type="term" value="C:mitochondrion"/>
    <property type="evidence" value="ECO:0007669"/>
    <property type="project" value="TreeGrafter"/>
</dbReference>
<keyword evidence="7" id="KW-1185">Reference proteome</keyword>
<keyword evidence="4" id="KW-0418">Kinase</keyword>
<dbReference type="AlphaFoldDB" id="A0A8C9ZLC4"/>
<proteinExistence type="inferred from homology"/>
<keyword evidence="4" id="KW-0324">Glycolysis</keyword>
<dbReference type="InterPro" id="IPR043129">
    <property type="entry name" value="ATPase_NBD"/>
</dbReference>
<evidence type="ECO:0000259" key="5">
    <source>
        <dbReference type="Pfam" id="PF00349"/>
    </source>
</evidence>
<comment type="catalytic activity">
    <reaction evidence="3">
        <text>D-glucose + ATP = D-glucose 6-phosphate + ADP + H(+)</text>
        <dbReference type="Rhea" id="RHEA:17825"/>
        <dbReference type="ChEBI" id="CHEBI:4167"/>
        <dbReference type="ChEBI" id="CHEBI:15378"/>
        <dbReference type="ChEBI" id="CHEBI:30616"/>
        <dbReference type="ChEBI" id="CHEBI:61548"/>
        <dbReference type="ChEBI" id="CHEBI:456216"/>
        <dbReference type="EC" id="2.7.1.1"/>
    </reaction>
    <physiologicalReaction direction="left-to-right" evidence="3">
        <dbReference type="Rhea" id="RHEA:17826"/>
    </physiologicalReaction>
</comment>
<name>A0A8C9ZLC4_SANLU</name>
<evidence type="ECO:0000256" key="1">
    <source>
        <dbReference type="ARBA" id="ARBA00005028"/>
    </source>
</evidence>
<reference evidence="6" key="2">
    <citation type="submission" date="2025-09" db="UniProtKB">
        <authorList>
            <consortium name="Ensembl"/>
        </authorList>
    </citation>
    <scope>IDENTIFICATION</scope>
</reference>
<comment type="pathway">
    <text evidence="1">Carbohydrate metabolism; hexose metabolism.</text>
</comment>
<feature type="domain" description="Hexokinase N-terminal" evidence="5">
    <location>
        <begin position="26"/>
        <end position="117"/>
    </location>
</feature>
<protein>
    <recommendedName>
        <fullName evidence="4">Phosphotransferase</fullName>
        <ecNumber evidence="4">2.7.1.-</ecNumber>
    </recommendedName>
</protein>
<reference evidence="6" key="1">
    <citation type="submission" date="2025-08" db="UniProtKB">
        <authorList>
            <consortium name="Ensembl"/>
        </authorList>
    </citation>
    <scope>IDENTIFICATION</scope>
</reference>
<evidence type="ECO:0000256" key="4">
    <source>
        <dbReference type="RuleBase" id="RU362007"/>
    </source>
</evidence>
<dbReference type="InterPro" id="IPR022672">
    <property type="entry name" value="Hexokinase_N"/>
</dbReference>
<evidence type="ECO:0000313" key="7">
    <source>
        <dbReference type="Proteomes" id="UP000694568"/>
    </source>
</evidence>
<sequence length="134" mass="14868">MCQHLFLLNPKDTAVACAVTRCCNHYDISARFQAEMRKGLSAESNAAASVKMLPTHVRSTPDGSEKGQFLALDLGGSRFKVLQVKVREGMGIRRGGVEMVEKTYPIPKELLIGRGTEVRRRGNMEKRKHGQLKA</sequence>
<dbReference type="GeneTree" id="ENSGT00950000182787"/>
<accession>A0A8C9ZLC4</accession>
<dbReference type="Ensembl" id="ENSSLUT00000040880.1">
    <property type="protein sequence ID" value="ENSSLUP00000039590.1"/>
    <property type="gene ID" value="ENSSLUG00000017739.1"/>
</dbReference>
<dbReference type="PANTHER" id="PTHR19443:SF4">
    <property type="entry name" value="HEXOKINASE-2"/>
    <property type="match status" value="1"/>
</dbReference>
<dbReference type="GO" id="GO:0006006">
    <property type="term" value="P:glucose metabolic process"/>
    <property type="evidence" value="ECO:0007669"/>
    <property type="project" value="TreeGrafter"/>
</dbReference>
<dbReference type="GO" id="GO:0008865">
    <property type="term" value="F:fructokinase activity"/>
    <property type="evidence" value="ECO:0007669"/>
    <property type="project" value="TreeGrafter"/>
</dbReference>
<dbReference type="GO" id="GO:0001678">
    <property type="term" value="P:intracellular glucose homeostasis"/>
    <property type="evidence" value="ECO:0007669"/>
    <property type="project" value="InterPro"/>
</dbReference>
<evidence type="ECO:0000256" key="2">
    <source>
        <dbReference type="ARBA" id="ARBA00044613"/>
    </source>
</evidence>
<keyword evidence="4" id="KW-0067">ATP-binding</keyword>
<comment type="similarity">
    <text evidence="4">Belongs to the hexokinase family.</text>
</comment>
<dbReference type="Gene3D" id="3.30.420.40">
    <property type="match status" value="1"/>
</dbReference>
<organism evidence="6 7">
    <name type="scientific">Sander lucioperca</name>
    <name type="common">Pike-perch</name>
    <name type="synonym">Perca lucioperca</name>
    <dbReference type="NCBI Taxonomy" id="283035"/>
    <lineage>
        <taxon>Eukaryota</taxon>
        <taxon>Metazoa</taxon>
        <taxon>Chordata</taxon>
        <taxon>Craniata</taxon>
        <taxon>Vertebrata</taxon>
        <taxon>Euteleostomi</taxon>
        <taxon>Actinopterygii</taxon>
        <taxon>Neopterygii</taxon>
        <taxon>Teleostei</taxon>
        <taxon>Neoteleostei</taxon>
        <taxon>Acanthomorphata</taxon>
        <taxon>Eupercaria</taxon>
        <taxon>Perciformes</taxon>
        <taxon>Percoidei</taxon>
        <taxon>Percidae</taxon>
        <taxon>Luciopercinae</taxon>
        <taxon>Sander</taxon>
    </lineage>
</organism>
<dbReference type="Pfam" id="PF00349">
    <property type="entry name" value="Hexokinase_1"/>
    <property type="match status" value="1"/>
</dbReference>
<dbReference type="Proteomes" id="UP000694568">
    <property type="component" value="Unplaced"/>
</dbReference>
<dbReference type="PANTHER" id="PTHR19443">
    <property type="entry name" value="HEXOKINASE"/>
    <property type="match status" value="1"/>
</dbReference>
<evidence type="ECO:0000256" key="3">
    <source>
        <dbReference type="ARBA" id="ARBA00048160"/>
    </source>
</evidence>
<dbReference type="PROSITE" id="PS51748">
    <property type="entry name" value="HEXOKINASE_2"/>
    <property type="match status" value="1"/>
</dbReference>
<dbReference type="GO" id="GO:0006096">
    <property type="term" value="P:glycolytic process"/>
    <property type="evidence" value="ECO:0007669"/>
    <property type="project" value="UniProtKB-KW"/>
</dbReference>
<dbReference type="GO" id="GO:0005829">
    <property type="term" value="C:cytosol"/>
    <property type="evidence" value="ECO:0007669"/>
    <property type="project" value="TreeGrafter"/>
</dbReference>
<keyword evidence="4" id="KW-0808">Transferase</keyword>
<evidence type="ECO:0000313" key="6">
    <source>
        <dbReference type="Ensembl" id="ENSSLUP00000039590.1"/>
    </source>
</evidence>
<dbReference type="GO" id="GO:0004340">
    <property type="term" value="F:glucokinase activity"/>
    <property type="evidence" value="ECO:0007669"/>
    <property type="project" value="TreeGrafter"/>
</dbReference>
<dbReference type="Gene3D" id="3.40.367.20">
    <property type="match status" value="1"/>
</dbReference>
<dbReference type="InterPro" id="IPR001312">
    <property type="entry name" value="Hexokinase"/>
</dbReference>
<keyword evidence="4" id="KW-0547">Nucleotide-binding</keyword>
<dbReference type="EC" id="2.7.1.-" evidence="4"/>
<dbReference type="GO" id="GO:0005536">
    <property type="term" value="F:D-glucose binding"/>
    <property type="evidence" value="ECO:0007669"/>
    <property type="project" value="InterPro"/>
</dbReference>
<dbReference type="SUPFAM" id="SSF53067">
    <property type="entry name" value="Actin-like ATPase domain"/>
    <property type="match status" value="1"/>
</dbReference>
<dbReference type="GO" id="GO:0005524">
    <property type="term" value="F:ATP binding"/>
    <property type="evidence" value="ECO:0007669"/>
    <property type="project" value="UniProtKB-UniRule"/>
</dbReference>
<dbReference type="UniPathway" id="UPA00242"/>
<comment type="catalytic activity">
    <reaction evidence="2">
        <text>a D-hexose + ATP = a D-hexose 6-phosphate + ADP + H(+)</text>
        <dbReference type="Rhea" id="RHEA:22740"/>
        <dbReference type="ChEBI" id="CHEBI:4194"/>
        <dbReference type="ChEBI" id="CHEBI:15378"/>
        <dbReference type="ChEBI" id="CHEBI:30616"/>
        <dbReference type="ChEBI" id="CHEBI:229467"/>
        <dbReference type="ChEBI" id="CHEBI:456216"/>
        <dbReference type="EC" id="2.7.1.1"/>
    </reaction>
    <physiologicalReaction direction="left-to-right" evidence="2">
        <dbReference type="Rhea" id="RHEA:22741"/>
    </physiologicalReaction>
</comment>